<dbReference type="InterPro" id="IPR000847">
    <property type="entry name" value="LysR_HTH_N"/>
</dbReference>
<name>A0ABS6HUH2_MYCGD</name>
<dbReference type="InterPro" id="IPR050950">
    <property type="entry name" value="HTH-type_LysR_regulators"/>
</dbReference>
<evidence type="ECO:0000313" key="7">
    <source>
        <dbReference type="Proteomes" id="UP000696413"/>
    </source>
</evidence>
<dbReference type="Gene3D" id="1.10.10.10">
    <property type="entry name" value="Winged helix-like DNA-binding domain superfamily/Winged helix DNA-binding domain"/>
    <property type="match status" value="1"/>
</dbReference>
<evidence type="ECO:0000256" key="3">
    <source>
        <dbReference type="ARBA" id="ARBA00023125"/>
    </source>
</evidence>
<dbReference type="EMBL" id="JAHBOM010000020">
    <property type="protein sequence ID" value="MBU8825873.1"/>
    <property type="molecule type" value="Genomic_DNA"/>
</dbReference>
<dbReference type="Pfam" id="PF03466">
    <property type="entry name" value="LysR_substrate"/>
    <property type="match status" value="1"/>
</dbReference>
<dbReference type="PANTHER" id="PTHR30419">
    <property type="entry name" value="HTH-TYPE TRANSCRIPTIONAL REGULATOR YBHD"/>
    <property type="match status" value="1"/>
</dbReference>
<sequence length="301" mass="31892">MELRQLEYFVAVAEEANFTRAAQRVHVAQPAVSASIRQLERELGQPLFDRSRREVRLTAAGEAALPHAHAALRSAAAARTAVAEVSGLVRGSVVVGTVTAHDFDMAGLLAEFHTAHELVDITLGTDESDALIDGLLAGRLDAAIVSVGSEIPEGLAAEVVTDQRIVAAVGVDHPWRRRRRIAPADLADQPLIALPRGTGIRHQLDRACRAAGVDVRVAFEASTPHALAELAERGLGVAVVPESVARDRMTLHPLPITPELRGRLVFAWRAAGPMSPAARALVTMARRGLASVTPIGVGGPE</sequence>
<dbReference type="PRINTS" id="PR00039">
    <property type="entry name" value="HTHLYSR"/>
</dbReference>
<reference evidence="6 7" key="1">
    <citation type="submission" date="2021-05" db="EMBL/GenBank/DDBJ databases">
        <title>Draft Genome Sequences of Clinical Respiratory Isolates of Mycobacterium goodii Recovered in Ireland.</title>
        <authorList>
            <person name="Flanagan P.R."/>
            <person name="Mok S."/>
            <person name="Roycroft E."/>
            <person name="Rogers T.R."/>
            <person name="Fitzgibbon M."/>
        </authorList>
    </citation>
    <scope>NUCLEOTIDE SEQUENCE [LARGE SCALE GENOMIC DNA]</scope>
    <source>
        <strain evidence="6 7">14IE55</strain>
    </source>
</reference>
<evidence type="ECO:0000259" key="5">
    <source>
        <dbReference type="PROSITE" id="PS50931"/>
    </source>
</evidence>
<dbReference type="SUPFAM" id="SSF46785">
    <property type="entry name" value="Winged helix' DNA-binding domain"/>
    <property type="match status" value="1"/>
</dbReference>
<feature type="domain" description="HTH lysR-type" evidence="5">
    <location>
        <begin position="1"/>
        <end position="58"/>
    </location>
</feature>
<dbReference type="Pfam" id="PF00126">
    <property type="entry name" value="HTH_1"/>
    <property type="match status" value="1"/>
</dbReference>
<keyword evidence="4" id="KW-0804">Transcription</keyword>
<comment type="caution">
    <text evidence="6">The sequence shown here is derived from an EMBL/GenBank/DDBJ whole genome shotgun (WGS) entry which is preliminary data.</text>
</comment>
<dbReference type="InterPro" id="IPR036390">
    <property type="entry name" value="WH_DNA-bd_sf"/>
</dbReference>
<dbReference type="PROSITE" id="PS50931">
    <property type="entry name" value="HTH_LYSR"/>
    <property type="match status" value="1"/>
</dbReference>
<comment type="similarity">
    <text evidence="1">Belongs to the LysR transcriptional regulatory family.</text>
</comment>
<keyword evidence="7" id="KW-1185">Reference proteome</keyword>
<keyword evidence="2" id="KW-0805">Transcription regulation</keyword>
<evidence type="ECO:0000256" key="4">
    <source>
        <dbReference type="ARBA" id="ARBA00023163"/>
    </source>
</evidence>
<proteinExistence type="inferred from homology"/>
<dbReference type="RefSeq" id="WP_214395620.1">
    <property type="nucleotide sequence ID" value="NZ_CP092364.2"/>
</dbReference>
<dbReference type="SUPFAM" id="SSF53850">
    <property type="entry name" value="Periplasmic binding protein-like II"/>
    <property type="match status" value="1"/>
</dbReference>
<evidence type="ECO:0000313" key="6">
    <source>
        <dbReference type="EMBL" id="MBU8825873.1"/>
    </source>
</evidence>
<gene>
    <name evidence="6" type="ORF">KL859_23750</name>
</gene>
<evidence type="ECO:0000256" key="1">
    <source>
        <dbReference type="ARBA" id="ARBA00009437"/>
    </source>
</evidence>
<accession>A0ABS6HUH2</accession>
<dbReference type="InterPro" id="IPR036388">
    <property type="entry name" value="WH-like_DNA-bd_sf"/>
</dbReference>
<keyword evidence="3" id="KW-0238">DNA-binding</keyword>
<dbReference type="Gene3D" id="3.40.190.290">
    <property type="match status" value="1"/>
</dbReference>
<organism evidence="6 7">
    <name type="scientific">Mycolicibacterium goodii</name>
    <name type="common">Mycobacterium goodii</name>
    <dbReference type="NCBI Taxonomy" id="134601"/>
    <lineage>
        <taxon>Bacteria</taxon>
        <taxon>Bacillati</taxon>
        <taxon>Actinomycetota</taxon>
        <taxon>Actinomycetes</taxon>
        <taxon>Mycobacteriales</taxon>
        <taxon>Mycobacteriaceae</taxon>
        <taxon>Mycolicibacterium</taxon>
    </lineage>
</organism>
<dbReference type="Proteomes" id="UP000696413">
    <property type="component" value="Unassembled WGS sequence"/>
</dbReference>
<dbReference type="InterPro" id="IPR005119">
    <property type="entry name" value="LysR_subst-bd"/>
</dbReference>
<evidence type="ECO:0000256" key="2">
    <source>
        <dbReference type="ARBA" id="ARBA00023015"/>
    </source>
</evidence>
<protein>
    <submittedName>
        <fullName evidence="6">LysR family transcriptional regulator</fullName>
    </submittedName>
</protein>